<dbReference type="PANTHER" id="PTHR13832:SF837">
    <property type="entry name" value="PROTEIN PHOSPHATASE 2C-LIKE DOMAIN-CONTAINING PROTEIN 1"/>
    <property type="match status" value="1"/>
</dbReference>
<feature type="region of interest" description="Disordered" evidence="6">
    <location>
        <begin position="387"/>
        <end position="408"/>
    </location>
</feature>
<dbReference type="VEuPathDB" id="FungiDB:TRICI_000589"/>
<keyword evidence="9" id="KW-1185">Reference proteome</keyword>
<dbReference type="SUPFAM" id="SSF81606">
    <property type="entry name" value="PP2C-like"/>
    <property type="match status" value="1"/>
</dbReference>
<dbReference type="EMBL" id="SWFS01000052">
    <property type="protein sequence ID" value="KAA8917251.1"/>
    <property type="molecule type" value="Genomic_DNA"/>
</dbReference>
<dbReference type="PANTHER" id="PTHR13832">
    <property type="entry name" value="PROTEIN PHOSPHATASE 2C"/>
    <property type="match status" value="1"/>
</dbReference>
<dbReference type="Gene3D" id="3.60.40.10">
    <property type="entry name" value="PPM-type phosphatase domain"/>
    <property type="match status" value="1"/>
</dbReference>
<evidence type="ECO:0000313" key="9">
    <source>
        <dbReference type="Proteomes" id="UP000761534"/>
    </source>
</evidence>
<gene>
    <name evidence="8" type="ORF">TRICI_000589</name>
</gene>
<reference evidence="8" key="1">
    <citation type="journal article" date="2019" name="G3 (Bethesda)">
        <title>Genome Assemblies of Two Rare Opportunistic Yeast Pathogens: Diutina rugosa (syn. Candida rugosa) and Trichomonascus ciferrii (syn. Candida ciferrii).</title>
        <authorList>
            <person name="Mixao V."/>
            <person name="Saus E."/>
            <person name="Hansen A.P."/>
            <person name="Lass-Florl C."/>
            <person name="Gabaldon T."/>
        </authorList>
    </citation>
    <scope>NUCLEOTIDE SEQUENCE</scope>
    <source>
        <strain evidence="8">CBS 4856</strain>
    </source>
</reference>
<evidence type="ECO:0000256" key="6">
    <source>
        <dbReference type="SAM" id="MobiDB-lite"/>
    </source>
</evidence>
<sequence length="408" mass="45490">MEDAHYCELDYMGRVGDGYFGLFDGHGGSLSAKWCAQRFHQLLSRAIEKQEPKWQTCAVLASTFETADKMLGKMVGYDGSGTTAAIVYLKTARPTSQRLLYTANVGDTRIVLCHRGKAERISKDHNCYDQAECDRIENSGGVVINYRVNGILAITRALGDTMFKPTVCAKPYTTESVLDDVNDEFAIIASDGLWDVCGDQEAIEQIREIADPHVAARTLVRHAINLGTTDNISCMVVRFIDPQQLDCTKKTAETPESEPTPAISTGHSMITAYPYHGYSRAPPPPPHSVELYAAVPVAITKDSWDSHEVTQCRVGTDMLSQQIPNSEELAYEEDNDDDFICACCKPRKRPQRTYYHRPIVGNLNKVTPAPFTQLSLPNLEQYDPKRNPEPLLFYHDDENNSEAIIDSD</sequence>
<keyword evidence="2" id="KW-0479">Metal-binding</keyword>
<dbReference type="Proteomes" id="UP000761534">
    <property type="component" value="Unassembled WGS sequence"/>
</dbReference>
<evidence type="ECO:0000313" key="8">
    <source>
        <dbReference type="EMBL" id="KAA8917251.1"/>
    </source>
</evidence>
<feature type="domain" description="PPM-type phosphatase" evidence="7">
    <location>
        <begin position="1"/>
        <end position="239"/>
    </location>
</feature>
<dbReference type="GO" id="GO:0046872">
    <property type="term" value="F:metal ion binding"/>
    <property type="evidence" value="ECO:0007669"/>
    <property type="project" value="UniProtKB-KW"/>
</dbReference>
<keyword evidence="4 5" id="KW-0904">Protein phosphatase</keyword>
<dbReference type="CDD" id="cd00143">
    <property type="entry name" value="PP2Cc"/>
    <property type="match status" value="1"/>
</dbReference>
<dbReference type="GO" id="GO:0004722">
    <property type="term" value="F:protein serine/threonine phosphatase activity"/>
    <property type="evidence" value="ECO:0007669"/>
    <property type="project" value="InterPro"/>
</dbReference>
<proteinExistence type="inferred from homology"/>
<feature type="compositionally biased region" description="Basic and acidic residues" evidence="6">
    <location>
        <begin position="387"/>
        <end position="398"/>
    </location>
</feature>
<dbReference type="InterPro" id="IPR036457">
    <property type="entry name" value="PPM-type-like_dom_sf"/>
</dbReference>
<dbReference type="Pfam" id="PF00481">
    <property type="entry name" value="PP2C"/>
    <property type="match status" value="1"/>
</dbReference>
<evidence type="ECO:0000256" key="3">
    <source>
        <dbReference type="ARBA" id="ARBA00022801"/>
    </source>
</evidence>
<evidence type="ECO:0000256" key="4">
    <source>
        <dbReference type="ARBA" id="ARBA00022912"/>
    </source>
</evidence>
<evidence type="ECO:0000256" key="2">
    <source>
        <dbReference type="ARBA" id="ARBA00022723"/>
    </source>
</evidence>
<dbReference type="InterPro" id="IPR015655">
    <property type="entry name" value="PP2C"/>
</dbReference>
<name>A0A642VBI5_9ASCO</name>
<comment type="similarity">
    <text evidence="1 5">Belongs to the PP2C family.</text>
</comment>
<protein>
    <recommendedName>
        <fullName evidence="7">PPM-type phosphatase domain-containing protein</fullName>
    </recommendedName>
</protein>
<dbReference type="InterPro" id="IPR001932">
    <property type="entry name" value="PPM-type_phosphatase-like_dom"/>
</dbReference>
<evidence type="ECO:0000259" key="7">
    <source>
        <dbReference type="PROSITE" id="PS51746"/>
    </source>
</evidence>
<evidence type="ECO:0000256" key="1">
    <source>
        <dbReference type="ARBA" id="ARBA00006702"/>
    </source>
</evidence>
<comment type="caution">
    <text evidence="8">The sequence shown here is derived from an EMBL/GenBank/DDBJ whole genome shotgun (WGS) entry which is preliminary data.</text>
</comment>
<dbReference type="PROSITE" id="PS51746">
    <property type="entry name" value="PPM_2"/>
    <property type="match status" value="1"/>
</dbReference>
<dbReference type="PROSITE" id="PS01032">
    <property type="entry name" value="PPM_1"/>
    <property type="match status" value="1"/>
</dbReference>
<dbReference type="InterPro" id="IPR000222">
    <property type="entry name" value="PP2C_BS"/>
</dbReference>
<dbReference type="OrthoDB" id="10264738at2759"/>
<keyword evidence="3 5" id="KW-0378">Hydrolase</keyword>
<dbReference type="SMART" id="SM00332">
    <property type="entry name" value="PP2Cc"/>
    <property type="match status" value="1"/>
</dbReference>
<dbReference type="AlphaFoldDB" id="A0A642VBI5"/>
<organism evidence="8 9">
    <name type="scientific">Trichomonascus ciferrii</name>
    <dbReference type="NCBI Taxonomy" id="44093"/>
    <lineage>
        <taxon>Eukaryota</taxon>
        <taxon>Fungi</taxon>
        <taxon>Dikarya</taxon>
        <taxon>Ascomycota</taxon>
        <taxon>Saccharomycotina</taxon>
        <taxon>Dipodascomycetes</taxon>
        <taxon>Dipodascales</taxon>
        <taxon>Trichomonascaceae</taxon>
        <taxon>Trichomonascus</taxon>
        <taxon>Trichomonascus ciferrii complex</taxon>
    </lineage>
</organism>
<accession>A0A642VBI5</accession>
<evidence type="ECO:0000256" key="5">
    <source>
        <dbReference type="RuleBase" id="RU003465"/>
    </source>
</evidence>